<comment type="caution">
    <text evidence="1">The sequence shown here is derived from an EMBL/GenBank/DDBJ whole genome shotgun (WGS) entry which is preliminary data.</text>
</comment>
<accession>J9FT25</accession>
<gene>
    <name evidence="1" type="ORF">EVA_13802</name>
</gene>
<dbReference type="AlphaFoldDB" id="J9FT25"/>
<sequence length="58" mass="6178">MAFGRRTARSILPRKALAPLQLTGSASELVSVSTLQTGLLRLVASSPLTRHALMPPTH</sequence>
<organism evidence="1">
    <name type="scientific">gut metagenome</name>
    <dbReference type="NCBI Taxonomy" id="749906"/>
    <lineage>
        <taxon>unclassified sequences</taxon>
        <taxon>metagenomes</taxon>
        <taxon>organismal metagenomes</taxon>
    </lineage>
</organism>
<dbReference type="EMBL" id="AMCI01004432">
    <property type="protein sequence ID" value="EJW98091.1"/>
    <property type="molecule type" value="Genomic_DNA"/>
</dbReference>
<name>J9FT25_9ZZZZ</name>
<protein>
    <submittedName>
        <fullName evidence="1">Uncharacterized protein</fullName>
    </submittedName>
</protein>
<proteinExistence type="predicted"/>
<evidence type="ECO:0000313" key="1">
    <source>
        <dbReference type="EMBL" id="EJW98091.1"/>
    </source>
</evidence>
<reference evidence="1" key="1">
    <citation type="journal article" date="2012" name="PLoS ONE">
        <title>Gene sets for utilization of primary and secondary nutrition supplies in the distal gut of endangered iberian lynx.</title>
        <authorList>
            <person name="Alcaide M."/>
            <person name="Messina E."/>
            <person name="Richter M."/>
            <person name="Bargiela R."/>
            <person name="Peplies J."/>
            <person name="Huws S.A."/>
            <person name="Newbold C.J."/>
            <person name="Golyshin P.N."/>
            <person name="Simon M.A."/>
            <person name="Lopez G."/>
            <person name="Yakimov M.M."/>
            <person name="Ferrer M."/>
        </authorList>
    </citation>
    <scope>NUCLEOTIDE SEQUENCE</scope>
</reference>